<dbReference type="RefSeq" id="WP_116919927.1">
    <property type="nucleotide sequence ID" value="NZ_QEKQ01000013.1"/>
</dbReference>
<feature type="domain" description="RDD" evidence="7">
    <location>
        <begin position="15"/>
        <end position="149"/>
    </location>
</feature>
<name>A0A2U1CT25_9GAMM</name>
<dbReference type="AlphaFoldDB" id="A0A2U1CT25"/>
<dbReference type="Pfam" id="PF06271">
    <property type="entry name" value="RDD"/>
    <property type="match status" value="1"/>
</dbReference>
<dbReference type="InterPro" id="IPR010432">
    <property type="entry name" value="RDD"/>
</dbReference>
<evidence type="ECO:0000256" key="3">
    <source>
        <dbReference type="ARBA" id="ARBA00022692"/>
    </source>
</evidence>
<evidence type="ECO:0000256" key="4">
    <source>
        <dbReference type="ARBA" id="ARBA00022989"/>
    </source>
</evidence>
<dbReference type="OrthoDB" id="9793824at2"/>
<evidence type="ECO:0000256" key="1">
    <source>
        <dbReference type="ARBA" id="ARBA00004651"/>
    </source>
</evidence>
<comment type="subcellular location">
    <subcellularLocation>
        <location evidence="1">Cell membrane</location>
        <topology evidence="1">Multi-pass membrane protein</topology>
    </subcellularLocation>
</comment>
<dbReference type="PANTHER" id="PTHR36115">
    <property type="entry name" value="PROLINE-RICH ANTIGEN HOMOLOG-RELATED"/>
    <property type="match status" value="1"/>
</dbReference>
<dbReference type="InterPro" id="IPR051791">
    <property type="entry name" value="Pra-immunoreactive"/>
</dbReference>
<evidence type="ECO:0000256" key="5">
    <source>
        <dbReference type="ARBA" id="ARBA00023136"/>
    </source>
</evidence>
<protein>
    <submittedName>
        <fullName evidence="8">Putative RDD family membrane protein YckC</fullName>
    </submittedName>
</protein>
<evidence type="ECO:0000256" key="6">
    <source>
        <dbReference type="SAM" id="Phobius"/>
    </source>
</evidence>
<keyword evidence="3 6" id="KW-0812">Transmembrane</keyword>
<dbReference type="PANTHER" id="PTHR36115:SF10">
    <property type="entry name" value="RDD DOMAIN-CONTAINING PROTEIN"/>
    <property type="match status" value="1"/>
</dbReference>
<evidence type="ECO:0000313" key="8">
    <source>
        <dbReference type="EMBL" id="PVY69592.1"/>
    </source>
</evidence>
<organism evidence="8 9">
    <name type="scientific">Tamilnaduibacter salinus</name>
    <dbReference type="NCBI Taxonomy" id="1484056"/>
    <lineage>
        <taxon>Bacteria</taxon>
        <taxon>Pseudomonadati</taxon>
        <taxon>Pseudomonadota</taxon>
        <taxon>Gammaproteobacteria</taxon>
        <taxon>Pseudomonadales</taxon>
        <taxon>Marinobacteraceae</taxon>
        <taxon>Tamilnaduibacter</taxon>
    </lineage>
</organism>
<comment type="caution">
    <text evidence="8">The sequence shown here is derived from an EMBL/GenBank/DDBJ whole genome shotgun (WGS) entry which is preliminary data.</text>
</comment>
<sequence>MYRQFHDPEVLLSPASLIRRLLAMIYDGLISIAVVIVVTWGYTMLAAWVIGFDEYQQMAESGQLNTDPMLSTVLFVTLYFFFAYFWTRTGQTLGMQVWRIRIENDDGSSIRWSQALLRYMVGWAAWLTIGFGYLWMLWDSEKRTWTDHASSSRVVRVPNEPKN</sequence>
<keyword evidence="2" id="KW-1003">Cell membrane</keyword>
<feature type="transmembrane region" description="Helical" evidence="6">
    <location>
        <begin position="69"/>
        <end position="86"/>
    </location>
</feature>
<evidence type="ECO:0000259" key="7">
    <source>
        <dbReference type="Pfam" id="PF06271"/>
    </source>
</evidence>
<accession>A0A2U1CT25</accession>
<dbReference type="Proteomes" id="UP000245887">
    <property type="component" value="Unassembled WGS sequence"/>
</dbReference>
<keyword evidence="5 6" id="KW-0472">Membrane</keyword>
<evidence type="ECO:0000256" key="2">
    <source>
        <dbReference type="ARBA" id="ARBA00022475"/>
    </source>
</evidence>
<gene>
    <name evidence="8" type="ORF">C8D92_11325</name>
</gene>
<feature type="transmembrane region" description="Helical" evidence="6">
    <location>
        <begin position="116"/>
        <end position="138"/>
    </location>
</feature>
<keyword evidence="4 6" id="KW-1133">Transmembrane helix</keyword>
<feature type="transmembrane region" description="Helical" evidence="6">
    <location>
        <begin position="21"/>
        <end position="49"/>
    </location>
</feature>
<dbReference type="GO" id="GO:0005886">
    <property type="term" value="C:plasma membrane"/>
    <property type="evidence" value="ECO:0007669"/>
    <property type="project" value="UniProtKB-SubCell"/>
</dbReference>
<reference evidence="8 9" key="1">
    <citation type="submission" date="2018-04" db="EMBL/GenBank/DDBJ databases">
        <title>Genomic Encyclopedia of Type Strains, Phase IV (KMG-IV): sequencing the most valuable type-strain genomes for metagenomic binning, comparative biology and taxonomic classification.</title>
        <authorList>
            <person name="Goeker M."/>
        </authorList>
    </citation>
    <scope>NUCLEOTIDE SEQUENCE [LARGE SCALE GENOMIC DNA]</scope>
    <source>
        <strain evidence="8 9">DSM 28688</strain>
    </source>
</reference>
<dbReference type="EMBL" id="QEKQ01000013">
    <property type="protein sequence ID" value="PVY69592.1"/>
    <property type="molecule type" value="Genomic_DNA"/>
</dbReference>
<proteinExistence type="predicted"/>
<evidence type="ECO:0000313" key="9">
    <source>
        <dbReference type="Proteomes" id="UP000245887"/>
    </source>
</evidence>